<evidence type="ECO:0000256" key="1">
    <source>
        <dbReference type="ARBA" id="ARBA00004613"/>
    </source>
</evidence>
<dbReference type="GO" id="GO:0005615">
    <property type="term" value="C:extracellular space"/>
    <property type="evidence" value="ECO:0007669"/>
    <property type="project" value="TreeGrafter"/>
</dbReference>
<name>A0A401SI34_CHIPU</name>
<dbReference type="PRINTS" id="PR00831">
    <property type="entry name" value="NEUROPHYSIN"/>
</dbReference>
<comment type="subcellular location">
    <subcellularLocation>
        <location evidence="1">Secreted</location>
    </subcellularLocation>
</comment>
<reference evidence="8 9" key="1">
    <citation type="journal article" date="2018" name="Nat. Ecol. Evol.">
        <title>Shark genomes provide insights into elasmobranch evolution and the origin of vertebrates.</title>
        <authorList>
            <person name="Hara Y"/>
            <person name="Yamaguchi K"/>
            <person name="Onimaru K"/>
            <person name="Kadota M"/>
            <person name="Koyanagi M"/>
            <person name="Keeley SD"/>
            <person name="Tatsumi K"/>
            <person name="Tanaka K"/>
            <person name="Motone F"/>
            <person name="Kageyama Y"/>
            <person name="Nozu R"/>
            <person name="Adachi N"/>
            <person name="Nishimura O"/>
            <person name="Nakagawa R"/>
            <person name="Tanegashima C"/>
            <person name="Kiyatake I"/>
            <person name="Matsumoto R"/>
            <person name="Murakumo K"/>
            <person name="Nishida K"/>
            <person name="Terakita A"/>
            <person name="Kuratani S"/>
            <person name="Sato K"/>
            <person name="Hyodo S Kuraku.S."/>
        </authorList>
    </citation>
    <scope>NUCLEOTIDE SEQUENCE [LARGE SCALE GENOMIC DNA]</scope>
</reference>
<dbReference type="Proteomes" id="UP000287033">
    <property type="component" value="Unassembled WGS sequence"/>
</dbReference>
<evidence type="ECO:0008006" key="10">
    <source>
        <dbReference type="Google" id="ProtNLM"/>
    </source>
</evidence>
<feature type="disulfide bond" evidence="6">
    <location>
        <begin position="20"/>
        <end position="25"/>
    </location>
</feature>
<dbReference type="PANTHER" id="PTHR11681:SF9">
    <property type="entry name" value="VASOPRESSIN-NEUROPHYSIN 2-COPEPTIN"/>
    <property type="match status" value="1"/>
</dbReference>
<evidence type="ECO:0000256" key="5">
    <source>
        <dbReference type="ARBA" id="ARBA00023157"/>
    </source>
</evidence>
<feature type="disulfide bond" evidence="6">
    <location>
        <begin position="52"/>
        <end position="75"/>
    </location>
</feature>
<dbReference type="Pfam" id="PF00184">
    <property type="entry name" value="Hormone_5"/>
    <property type="match status" value="1"/>
</dbReference>
<dbReference type="InterPro" id="IPR022423">
    <property type="entry name" value="Neurohypophysial_hormone_CS"/>
</dbReference>
<keyword evidence="5 6" id="KW-1015">Disulfide bond</keyword>
<dbReference type="PIRSF" id="PIRSF001815">
    <property type="entry name" value="Nonapeptide_hormone_precursor"/>
    <property type="match status" value="1"/>
</dbReference>
<feature type="disulfide bond" evidence="6">
    <location>
        <begin position="99"/>
        <end position="117"/>
    </location>
</feature>
<dbReference type="STRING" id="137246.A0A401SI34"/>
<feature type="disulfide bond" evidence="6">
    <location>
        <begin position="41"/>
        <end position="85"/>
    </location>
</feature>
<organism evidence="8 9">
    <name type="scientific">Chiloscyllium punctatum</name>
    <name type="common">Brownbanded bambooshark</name>
    <name type="synonym">Hemiscyllium punctatum</name>
    <dbReference type="NCBI Taxonomy" id="137246"/>
    <lineage>
        <taxon>Eukaryota</taxon>
        <taxon>Metazoa</taxon>
        <taxon>Chordata</taxon>
        <taxon>Craniata</taxon>
        <taxon>Vertebrata</taxon>
        <taxon>Chondrichthyes</taxon>
        <taxon>Elasmobranchii</taxon>
        <taxon>Galeomorphii</taxon>
        <taxon>Galeoidea</taxon>
        <taxon>Orectolobiformes</taxon>
        <taxon>Hemiscylliidae</taxon>
        <taxon>Chiloscyllium</taxon>
    </lineage>
</organism>
<feature type="disulfide bond" evidence="6">
    <location>
        <begin position="106"/>
        <end position="111"/>
    </location>
</feature>
<keyword evidence="4" id="KW-0165">Cleavage on pair of basic residues</keyword>
<evidence type="ECO:0000256" key="6">
    <source>
        <dbReference type="PIRSR" id="PIRSR001815-50"/>
    </source>
</evidence>
<evidence type="ECO:0000313" key="9">
    <source>
        <dbReference type="Proteomes" id="UP000287033"/>
    </source>
</evidence>
<dbReference type="GO" id="GO:0030141">
    <property type="term" value="C:secretory granule"/>
    <property type="evidence" value="ECO:0007669"/>
    <property type="project" value="TreeGrafter"/>
</dbReference>
<accession>A0A401SI34</accession>
<feature type="signal peptide" evidence="7">
    <location>
        <begin position="1"/>
        <end position="19"/>
    </location>
</feature>
<dbReference type="SMART" id="SM00003">
    <property type="entry name" value="NH"/>
    <property type="match status" value="1"/>
</dbReference>
<dbReference type="AlphaFoldDB" id="A0A401SI34"/>
<evidence type="ECO:0000256" key="2">
    <source>
        <dbReference type="ARBA" id="ARBA00007369"/>
    </source>
</evidence>
<feature type="disulfide bond" evidence="6">
    <location>
        <begin position="44"/>
        <end position="58"/>
    </location>
</feature>
<dbReference type="PANTHER" id="PTHR11681">
    <property type="entry name" value="NEUROPHYSIN"/>
    <property type="match status" value="1"/>
</dbReference>
<protein>
    <recommendedName>
        <fullName evidence="10">Oxytocin</fullName>
    </recommendedName>
</protein>
<sequence length="126" mass="13328">MQSVYLAVCLLCLICFTSACYINNCPVGGKRSIMDMEIRQCIPCGPGNRGHCFGASICCGEGFGCYIGTSETLRCQKEDYLLSPCEPSGRACGSNGGKCASSGICCTQESCVLDPICDTRSVFSSD</sequence>
<dbReference type="InterPro" id="IPR036387">
    <property type="entry name" value="Neurhyp_horm_dom_sf"/>
</dbReference>
<feature type="chain" id="PRO_5019413043" description="Oxytocin" evidence="7">
    <location>
        <begin position="20"/>
        <end position="126"/>
    </location>
</feature>
<dbReference type="FunFam" id="2.60.9.10:FF:000001">
    <property type="entry name" value="oxytocin-neurophysin 1"/>
    <property type="match status" value="1"/>
</dbReference>
<dbReference type="GO" id="GO:0005185">
    <property type="term" value="F:neurohypophyseal hormone activity"/>
    <property type="evidence" value="ECO:0007669"/>
    <property type="project" value="InterPro"/>
</dbReference>
<dbReference type="EMBL" id="BEZZ01000278">
    <property type="protein sequence ID" value="GCC30010.1"/>
    <property type="molecule type" value="Genomic_DNA"/>
</dbReference>
<dbReference type="InterPro" id="IPR000981">
    <property type="entry name" value="Neurhyp_horm"/>
</dbReference>
<dbReference type="OMA" id="MEPACRE"/>
<evidence type="ECO:0000256" key="4">
    <source>
        <dbReference type="ARBA" id="ARBA00022685"/>
    </source>
</evidence>
<keyword evidence="9" id="KW-1185">Reference proteome</keyword>
<proteinExistence type="inferred from homology"/>
<gene>
    <name evidence="8" type="ORF">chiPu_2000025</name>
</gene>
<evidence type="ECO:0000256" key="7">
    <source>
        <dbReference type="SAM" id="SignalP"/>
    </source>
</evidence>
<dbReference type="PROSITE" id="PS00264">
    <property type="entry name" value="NEUROHYPOPHYS_HORM"/>
    <property type="match status" value="1"/>
</dbReference>
<feature type="disulfide bond" evidence="6">
    <location>
        <begin position="59"/>
        <end position="65"/>
    </location>
</feature>
<dbReference type="SUPFAM" id="SSF49606">
    <property type="entry name" value="Neurophysin II"/>
    <property type="match status" value="1"/>
</dbReference>
<evidence type="ECO:0000313" key="8">
    <source>
        <dbReference type="EMBL" id="GCC30010.1"/>
    </source>
</evidence>
<dbReference type="OrthoDB" id="10056056at2759"/>
<keyword evidence="7" id="KW-0732">Signal</keyword>
<comment type="caution">
    <text evidence="8">The sequence shown here is derived from an EMBL/GenBank/DDBJ whole genome shotgun (WGS) entry which is preliminary data.</text>
</comment>
<evidence type="ECO:0000256" key="3">
    <source>
        <dbReference type="ARBA" id="ARBA00022525"/>
    </source>
</evidence>
<comment type="similarity">
    <text evidence="2">Belongs to the vasopressin/oxytocin family.</text>
</comment>
<feature type="disulfide bond" evidence="6">
    <location>
        <begin position="92"/>
        <end position="105"/>
    </location>
</feature>
<keyword evidence="3" id="KW-0964">Secreted</keyword>
<dbReference type="Gene3D" id="2.60.9.10">
    <property type="entry name" value="Neurohypophysial hormone domain"/>
    <property type="match status" value="1"/>
</dbReference>